<dbReference type="Gene3D" id="2.120.10.80">
    <property type="entry name" value="Kelch-type beta propeller"/>
    <property type="match status" value="1"/>
</dbReference>
<accession>A0ABP8UEV4</accession>
<comment type="caution">
    <text evidence="1">The sequence shown here is derived from an EMBL/GenBank/DDBJ whole genome shotgun (WGS) entry which is preliminary data.</text>
</comment>
<proteinExistence type="predicted"/>
<dbReference type="InterPro" id="IPR015915">
    <property type="entry name" value="Kelch-typ_b-propeller"/>
</dbReference>
<reference evidence="2" key="1">
    <citation type="journal article" date="2019" name="Int. J. Syst. Evol. Microbiol.">
        <title>The Global Catalogue of Microorganisms (GCM) 10K type strain sequencing project: providing services to taxonomists for standard genome sequencing and annotation.</title>
        <authorList>
            <consortium name="The Broad Institute Genomics Platform"/>
            <consortium name="The Broad Institute Genome Sequencing Center for Infectious Disease"/>
            <person name="Wu L."/>
            <person name="Ma J."/>
        </authorList>
    </citation>
    <scope>NUCLEOTIDE SEQUENCE [LARGE SCALE GENOMIC DNA]</scope>
    <source>
        <strain evidence="2">JCM 17939</strain>
    </source>
</reference>
<dbReference type="Proteomes" id="UP001501442">
    <property type="component" value="Unassembled WGS sequence"/>
</dbReference>
<evidence type="ECO:0008006" key="3">
    <source>
        <dbReference type="Google" id="ProtNLM"/>
    </source>
</evidence>
<organism evidence="1 2">
    <name type="scientific">Actinoallomurus vinaceus</name>
    <dbReference type="NCBI Taxonomy" id="1080074"/>
    <lineage>
        <taxon>Bacteria</taxon>
        <taxon>Bacillati</taxon>
        <taxon>Actinomycetota</taxon>
        <taxon>Actinomycetes</taxon>
        <taxon>Streptosporangiales</taxon>
        <taxon>Thermomonosporaceae</taxon>
        <taxon>Actinoallomurus</taxon>
    </lineage>
</organism>
<protein>
    <recommendedName>
        <fullName evidence="3">WD40 repeat domain-containing protein</fullName>
    </recommendedName>
</protein>
<dbReference type="RefSeq" id="WP_345433932.1">
    <property type="nucleotide sequence ID" value="NZ_BAABHK010000008.1"/>
</dbReference>
<evidence type="ECO:0000313" key="1">
    <source>
        <dbReference type="EMBL" id="GAA4630255.1"/>
    </source>
</evidence>
<dbReference type="Gene3D" id="2.130.10.10">
    <property type="entry name" value="YVTN repeat-like/Quinoprotein amine dehydrogenase"/>
    <property type="match status" value="1"/>
</dbReference>
<dbReference type="InterPro" id="IPR015943">
    <property type="entry name" value="WD40/YVTN_repeat-like_dom_sf"/>
</dbReference>
<dbReference type="InterPro" id="IPR011047">
    <property type="entry name" value="Quinoprotein_ADH-like_sf"/>
</dbReference>
<dbReference type="EMBL" id="BAABHK010000008">
    <property type="protein sequence ID" value="GAA4630255.1"/>
    <property type="molecule type" value="Genomic_DNA"/>
</dbReference>
<name>A0ABP8UEV4_9ACTN</name>
<sequence length="343" mass="36181">MPTARSIIVSSPPRGQIHDFDLVVLDGRLLFVGTHDISRHACTWDPATDLWTEYPLDNPWGDEEGDYDYTELTALGAAVVDGRIVIGGGGDHQGFAMWDLQSGKVRLTAQEGGVDSTARADLGGRSMLVVGGSSFTNVQLWDPSVAEYDGDEGLDDSGPDRPSPYDFQVEVEELAAGSGAGSAVAAGTLGDRPVVVAGSHDGGVLVWDIDAQCSLAEFDDLDETLTDFALTSVDGRTRVVAAGGQNLLLGDPETGEWDEPLALPDGDVSCLDTGSVMGRPVAVTGAKNGTICVWDLAERRLLGEPFREYDSKAFGVRLAELGGGPVVIAAAHVDSVRVWELPL</sequence>
<dbReference type="SUPFAM" id="SSF50998">
    <property type="entry name" value="Quinoprotein alcohol dehydrogenase-like"/>
    <property type="match status" value="1"/>
</dbReference>
<gene>
    <name evidence="1" type="ORF">GCM10023196_054850</name>
</gene>
<keyword evidence="2" id="KW-1185">Reference proteome</keyword>
<evidence type="ECO:0000313" key="2">
    <source>
        <dbReference type="Proteomes" id="UP001501442"/>
    </source>
</evidence>